<accession>A0A344UXI2</accession>
<protein>
    <recommendedName>
        <fullName evidence="3">DUF559 domain-containing protein</fullName>
    </recommendedName>
</protein>
<dbReference type="Proteomes" id="UP000251995">
    <property type="component" value="Chromosome"/>
</dbReference>
<dbReference type="KEGG" id="acij:JS278_02845"/>
<reference evidence="1 2" key="1">
    <citation type="submission" date="2017-12" db="EMBL/GenBank/DDBJ databases">
        <title>The whole genome sequence of the Acidipropionibacterium virtanenii sp. nov. type strain JS278.</title>
        <authorList>
            <person name="Laine P."/>
            <person name="Deptula P."/>
            <person name="Varmanen P."/>
            <person name="Auvinen P."/>
        </authorList>
    </citation>
    <scope>NUCLEOTIDE SEQUENCE [LARGE SCALE GENOMIC DNA]</scope>
    <source>
        <strain evidence="1 2">JS278</strain>
    </source>
</reference>
<keyword evidence="2" id="KW-1185">Reference proteome</keyword>
<evidence type="ECO:0008006" key="3">
    <source>
        <dbReference type="Google" id="ProtNLM"/>
    </source>
</evidence>
<proteinExistence type="predicted"/>
<dbReference type="EMBL" id="CP025198">
    <property type="protein sequence ID" value="AXE39980.1"/>
    <property type="molecule type" value="Genomic_DNA"/>
</dbReference>
<organism evidence="1 2">
    <name type="scientific">Acidipropionibacterium virtanenii</name>
    <dbReference type="NCBI Taxonomy" id="2057246"/>
    <lineage>
        <taxon>Bacteria</taxon>
        <taxon>Bacillati</taxon>
        <taxon>Actinomycetota</taxon>
        <taxon>Actinomycetes</taxon>
        <taxon>Propionibacteriales</taxon>
        <taxon>Propionibacteriaceae</taxon>
        <taxon>Acidipropionibacterium</taxon>
    </lineage>
</organism>
<gene>
    <name evidence="1" type="ORF">JS278_02845</name>
</gene>
<name>A0A344UXI2_9ACTN</name>
<evidence type="ECO:0000313" key="1">
    <source>
        <dbReference type="EMBL" id="AXE39980.1"/>
    </source>
</evidence>
<sequence length="110" mass="12446">MMRAHLAALGCPLPVLQFVLRDPDGRFVSRNDFGWPDWKVVAEYDGMGKYTTLLKPGETAADAIAREKAREADIRAQGYEFTRFMAQDLRKPEKAAARLMKLLRANGYRG</sequence>
<dbReference type="AlphaFoldDB" id="A0A344UXI2"/>
<evidence type="ECO:0000313" key="2">
    <source>
        <dbReference type="Proteomes" id="UP000251995"/>
    </source>
</evidence>